<dbReference type="InterPro" id="IPR016155">
    <property type="entry name" value="Mopterin_synth/thiamin_S_b"/>
</dbReference>
<accession>A0A917MS24</accession>
<dbReference type="InterPro" id="IPR003749">
    <property type="entry name" value="ThiS/MoaD-like"/>
</dbReference>
<organism evidence="1 2">
    <name type="scientific">Rothia aerolata</name>
    <dbReference type="NCBI Taxonomy" id="1812262"/>
    <lineage>
        <taxon>Bacteria</taxon>
        <taxon>Bacillati</taxon>
        <taxon>Actinomycetota</taxon>
        <taxon>Actinomycetes</taxon>
        <taxon>Micrococcales</taxon>
        <taxon>Micrococcaceae</taxon>
        <taxon>Rothia</taxon>
    </lineage>
</organism>
<name>A0A917MS24_9MICC</name>
<protein>
    <recommendedName>
        <fullName evidence="3">MoaD/ThiS family protein</fullName>
    </recommendedName>
</protein>
<comment type="caution">
    <text evidence="1">The sequence shown here is derived from an EMBL/GenBank/DDBJ whole genome shotgun (WGS) entry which is preliminary data.</text>
</comment>
<proteinExistence type="predicted"/>
<sequence>MEANPVKINFFAAARSAAGIPREEISLAELAGGQTVGDLSRLLSSRHTGRTPSGMTLERVLTQCSFLVNGESAELSQVLAEDDRVDVMPPFAGG</sequence>
<dbReference type="Gene3D" id="3.10.20.30">
    <property type="match status" value="1"/>
</dbReference>
<dbReference type="Pfam" id="PF02597">
    <property type="entry name" value="ThiS"/>
    <property type="match status" value="1"/>
</dbReference>
<evidence type="ECO:0000313" key="1">
    <source>
        <dbReference type="EMBL" id="GGH60686.1"/>
    </source>
</evidence>
<gene>
    <name evidence="1" type="ORF">GCM10007359_09110</name>
</gene>
<dbReference type="Proteomes" id="UP000600171">
    <property type="component" value="Unassembled WGS sequence"/>
</dbReference>
<dbReference type="SUPFAM" id="SSF54285">
    <property type="entry name" value="MoaD/ThiS"/>
    <property type="match status" value="1"/>
</dbReference>
<evidence type="ECO:0000313" key="2">
    <source>
        <dbReference type="Proteomes" id="UP000600171"/>
    </source>
</evidence>
<dbReference type="AlphaFoldDB" id="A0A917MS24"/>
<dbReference type="EMBL" id="BMDC01000001">
    <property type="protein sequence ID" value="GGH60686.1"/>
    <property type="molecule type" value="Genomic_DNA"/>
</dbReference>
<dbReference type="InterPro" id="IPR012675">
    <property type="entry name" value="Beta-grasp_dom_sf"/>
</dbReference>
<keyword evidence="2" id="KW-1185">Reference proteome</keyword>
<reference evidence="1 2" key="1">
    <citation type="journal article" date="2014" name="Int. J. Syst. Evol. Microbiol.">
        <title>Complete genome sequence of Corynebacterium casei LMG S-19264T (=DSM 44701T), isolated from a smear-ripened cheese.</title>
        <authorList>
            <consortium name="US DOE Joint Genome Institute (JGI-PGF)"/>
            <person name="Walter F."/>
            <person name="Albersmeier A."/>
            <person name="Kalinowski J."/>
            <person name="Ruckert C."/>
        </authorList>
    </citation>
    <scope>NUCLEOTIDE SEQUENCE [LARGE SCALE GENOMIC DNA]</scope>
    <source>
        <strain evidence="1 2">CCM 8669</strain>
    </source>
</reference>
<evidence type="ECO:0008006" key="3">
    <source>
        <dbReference type="Google" id="ProtNLM"/>
    </source>
</evidence>
<dbReference type="CDD" id="cd17040">
    <property type="entry name" value="Ubl_MoaD_like"/>
    <property type="match status" value="1"/>
</dbReference>